<sequence>LTSDSSESQLRRRSLQSSISSRVAPRCRKASTALDPENIKWPSFPNARRKSAVLRVSTSESPLKSGSWPLASSDADAITERSRKSHITADFDAQMVLDSSPDGSSKTGTPLKRAISKEAASTLSSDFVAATQEVVHESDEEDQLKSERFFVDDNSRVQSCFPSTEKHYPNLQSDYDSDSSDEEEEFSHRTVAKMNLSGAAGDFANYLLTRQSERFIAKRDRSLSTVTYEVTEAIR</sequence>
<evidence type="ECO:0000256" key="1">
    <source>
        <dbReference type="SAM" id="MobiDB-lite"/>
    </source>
</evidence>
<dbReference type="WBParaSite" id="NBR_0002192101-mRNA-1">
    <property type="protein sequence ID" value="NBR_0002192101-mRNA-1"/>
    <property type="gene ID" value="NBR_0002192101"/>
</dbReference>
<protein>
    <submittedName>
        <fullName evidence="2">Protein kinase domain-containing protein</fullName>
    </submittedName>
</protein>
<evidence type="ECO:0000313" key="2">
    <source>
        <dbReference type="WBParaSite" id="NBR_0002192101-mRNA-1"/>
    </source>
</evidence>
<accession>A0A0N4YXE9</accession>
<feature type="region of interest" description="Disordered" evidence="1">
    <location>
        <begin position="161"/>
        <end position="185"/>
    </location>
</feature>
<reference evidence="2" key="1">
    <citation type="submission" date="2017-02" db="UniProtKB">
        <authorList>
            <consortium name="WormBaseParasite"/>
        </authorList>
    </citation>
    <scope>IDENTIFICATION</scope>
</reference>
<feature type="compositionally biased region" description="Acidic residues" evidence="1">
    <location>
        <begin position="175"/>
        <end position="185"/>
    </location>
</feature>
<feature type="region of interest" description="Disordered" evidence="1">
    <location>
        <begin position="1"/>
        <end position="113"/>
    </location>
</feature>
<dbReference type="AlphaFoldDB" id="A0A0N4YXE9"/>
<proteinExistence type="predicted"/>
<organism evidence="2">
    <name type="scientific">Nippostrongylus brasiliensis</name>
    <name type="common">Rat hookworm</name>
    <dbReference type="NCBI Taxonomy" id="27835"/>
    <lineage>
        <taxon>Eukaryota</taxon>
        <taxon>Metazoa</taxon>
        <taxon>Ecdysozoa</taxon>
        <taxon>Nematoda</taxon>
        <taxon>Chromadorea</taxon>
        <taxon>Rhabditida</taxon>
        <taxon>Rhabditina</taxon>
        <taxon>Rhabditomorpha</taxon>
        <taxon>Strongyloidea</taxon>
        <taxon>Heligmosomidae</taxon>
        <taxon>Nippostrongylus</taxon>
    </lineage>
</organism>
<name>A0A0N4YXE9_NIPBR</name>